<dbReference type="InterPro" id="IPR047055">
    <property type="entry name" value="MotA-like"/>
</dbReference>
<dbReference type="Proteomes" id="UP000245695">
    <property type="component" value="Chromosome 1"/>
</dbReference>
<dbReference type="AlphaFoldDB" id="A0A2P2BPH5"/>
<feature type="transmembrane region" description="Helical" evidence="8">
    <location>
        <begin position="152"/>
        <end position="172"/>
    </location>
</feature>
<dbReference type="InterPro" id="IPR002898">
    <property type="entry name" value="MotA_ExbB_proton_chnl"/>
</dbReference>
<evidence type="ECO:0000256" key="5">
    <source>
        <dbReference type="ARBA" id="ARBA00022692"/>
    </source>
</evidence>
<dbReference type="EMBL" id="LN650648">
    <property type="protein sequence ID" value="CEI72265.1"/>
    <property type="molecule type" value="Genomic_DNA"/>
</dbReference>
<keyword evidence="5 8" id="KW-0812">Transmembrane</keyword>
<proteinExistence type="inferred from homology"/>
<dbReference type="PANTHER" id="PTHR30433:SF2">
    <property type="entry name" value="MOTILITY PROTEIN A"/>
    <property type="match status" value="1"/>
</dbReference>
<keyword evidence="3" id="KW-0813">Transport</keyword>
<evidence type="ECO:0000313" key="11">
    <source>
        <dbReference type="Proteomes" id="UP000245695"/>
    </source>
</evidence>
<comment type="similarity">
    <text evidence="2">Belongs to the MotA family.</text>
</comment>
<dbReference type="GO" id="GO:0071978">
    <property type="term" value="P:bacterial-type flagellum-dependent swarming motility"/>
    <property type="evidence" value="ECO:0007669"/>
    <property type="project" value="InterPro"/>
</dbReference>
<keyword evidence="4" id="KW-1003">Cell membrane</keyword>
<gene>
    <name evidence="10" type="ORF">FRIFI_0720</name>
</gene>
<evidence type="ECO:0000256" key="1">
    <source>
        <dbReference type="ARBA" id="ARBA00004651"/>
    </source>
</evidence>
<keyword evidence="11" id="KW-1185">Reference proteome</keyword>
<reference evidence="10 11" key="1">
    <citation type="submission" date="2014-09" db="EMBL/GenBank/DDBJ databases">
        <authorList>
            <person name="Hornung B.V."/>
        </authorList>
    </citation>
    <scope>NUCLEOTIDE SEQUENCE [LARGE SCALE GENOMIC DNA]</scope>
    <source>
        <strain evidence="10 11">FRIFI</strain>
    </source>
</reference>
<evidence type="ECO:0000256" key="8">
    <source>
        <dbReference type="SAM" id="Phobius"/>
    </source>
</evidence>
<dbReference type="PANTHER" id="PTHR30433">
    <property type="entry name" value="CHEMOTAXIS PROTEIN MOTA"/>
    <property type="match status" value="1"/>
</dbReference>
<evidence type="ECO:0000256" key="2">
    <source>
        <dbReference type="ARBA" id="ARBA00008038"/>
    </source>
</evidence>
<keyword evidence="7 8" id="KW-0472">Membrane</keyword>
<evidence type="ECO:0000256" key="4">
    <source>
        <dbReference type="ARBA" id="ARBA00022475"/>
    </source>
</evidence>
<evidence type="ECO:0000256" key="7">
    <source>
        <dbReference type="ARBA" id="ARBA00023136"/>
    </source>
</evidence>
<dbReference type="PROSITE" id="PS01307">
    <property type="entry name" value="MOTA"/>
    <property type="match status" value="1"/>
</dbReference>
<keyword evidence="6 8" id="KW-1133">Transmembrane helix</keyword>
<evidence type="ECO:0000256" key="6">
    <source>
        <dbReference type="ARBA" id="ARBA00022989"/>
    </source>
</evidence>
<evidence type="ECO:0000259" key="9">
    <source>
        <dbReference type="Pfam" id="PF01618"/>
    </source>
</evidence>
<dbReference type="Pfam" id="PF01618">
    <property type="entry name" value="MotA_ExbB"/>
    <property type="match status" value="1"/>
</dbReference>
<accession>A0A2P2BPH5</accession>
<dbReference type="InterPro" id="IPR000540">
    <property type="entry name" value="Flag_MotA_CS"/>
</dbReference>
<dbReference type="GO" id="GO:0005886">
    <property type="term" value="C:plasma membrane"/>
    <property type="evidence" value="ECO:0007669"/>
    <property type="project" value="UniProtKB-SubCell"/>
</dbReference>
<dbReference type="RefSeq" id="WP_092926871.1">
    <property type="nucleotide sequence ID" value="NZ_FJTZ01000012.1"/>
</dbReference>
<evidence type="ECO:0000313" key="10">
    <source>
        <dbReference type="EMBL" id="CEI72265.1"/>
    </source>
</evidence>
<dbReference type="GO" id="GO:0006935">
    <property type="term" value="P:chemotaxis"/>
    <property type="evidence" value="ECO:0007669"/>
    <property type="project" value="InterPro"/>
</dbReference>
<protein>
    <submittedName>
        <fullName evidence="10">Motility protein A</fullName>
    </submittedName>
</protein>
<feature type="transmembrane region" description="Helical" evidence="8">
    <location>
        <begin position="36"/>
        <end position="57"/>
    </location>
</feature>
<feature type="transmembrane region" description="Helical" evidence="8">
    <location>
        <begin position="184"/>
        <end position="203"/>
    </location>
</feature>
<feature type="domain" description="MotA/TolQ/ExbB proton channel" evidence="9">
    <location>
        <begin position="104"/>
        <end position="222"/>
    </location>
</feature>
<dbReference type="KEGG" id="rhom:FRIFI_0720"/>
<name>A0A2P2BPH5_9FIRM</name>
<sequence>MKKLDILTPIGLVLAFALVMFGISMGGTGIKPFIDMPSLAITLGGSFSAVLVTFSVADIKKIPKYFKLCTTSNNLYKMDLVDQFKEISKKIRKDGVLAIEEEVSQIEDEFLKKGLELVIDGVDTESIKEILETEIAEKEVLYSGGSKMFKVWGSYAPAFGMVGTLIGLIQMLTDMGSPEVIASGMSKALITTFYGALFSNAVLNPIGFNIEGKGEKEVVFMEMMICGISSIQNGESTRVIEEKLIAFLDEKERAKYYKREGNEKVADLDGA</sequence>
<evidence type="ECO:0000256" key="3">
    <source>
        <dbReference type="ARBA" id="ARBA00022448"/>
    </source>
</evidence>
<organism evidence="10 11">
    <name type="scientific">Romboutsia hominis</name>
    <dbReference type="NCBI Taxonomy" id="1507512"/>
    <lineage>
        <taxon>Bacteria</taxon>
        <taxon>Bacillati</taxon>
        <taxon>Bacillota</taxon>
        <taxon>Clostridia</taxon>
        <taxon>Peptostreptococcales</taxon>
        <taxon>Peptostreptococcaceae</taxon>
        <taxon>Romboutsia</taxon>
    </lineage>
</organism>
<comment type="subcellular location">
    <subcellularLocation>
        <location evidence="1">Cell membrane</location>
        <topology evidence="1">Multi-pass membrane protein</topology>
    </subcellularLocation>
</comment>